<feature type="compositionally biased region" description="Basic residues" evidence="1">
    <location>
        <begin position="39"/>
        <end position="52"/>
    </location>
</feature>
<reference evidence="4" key="2">
    <citation type="submission" date="2020-04" db="EMBL/GenBank/DDBJ databases">
        <authorList>
            <consortium name="NCBI Genome Project"/>
        </authorList>
    </citation>
    <scope>NUCLEOTIDE SEQUENCE</scope>
    <source>
        <strain evidence="4">CBS 304.34</strain>
    </source>
</reference>
<dbReference type="RefSeq" id="XP_033579425.1">
    <property type="nucleotide sequence ID" value="XM_033713859.1"/>
</dbReference>
<keyword evidence="3" id="KW-1185">Reference proteome</keyword>
<feature type="compositionally biased region" description="Polar residues" evidence="1">
    <location>
        <begin position="58"/>
        <end position="71"/>
    </location>
</feature>
<name>A0A6A6YUK9_9PEZI</name>
<evidence type="ECO:0000313" key="2">
    <source>
        <dbReference type="EMBL" id="KAF2812461.1"/>
    </source>
</evidence>
<dbReference type="AlphaFoldDB" id="A0A6A6YUK9"/>
<evidence type="ECO:0000256" key="1">
    <source>
        <dbReference type="SAM" id="MobiDB-lite"/>
    </source>
</evidence>
<protein>
    <submittedName>
        <fullName evidence="2 4">Uncharacterized protein</fullName>
    </submittedName>
</protein>
<accession>A0A6A6YUK9</accession>
<feature type="compositionally biased region" description="Pro residues" evidence="1">
    <location>
        <begin position="76"/>
        <end position="99"/>
    </location>
</feature>
<sequence length="131" mass="14658">MMTPEQHLKKSSTRYVPHAAPCAQSHQRQPALHPQPRAHSNHHHKPQFHQLKRFLTLRTYQPPTHPPSTVISPPITRIPPPVQVPSPSPTEPTPQPPPSTFRNTSNTPDLQLPLLHNRASPTVIVSALSNH</sequence>
<evidence type="ECO:0000313" key="3">
    <source>
        <dbReference type="Proteomes" id="UP000504636"/>
    </source>
</evidence>
<dbReference type="EMBL" id="MU003697">
    <property type="protein sequence ID" value="KAF2812461.1"/>
    <property type="molecule type" value="Genomic_DNA"/>
</dbReference>
<organism evidence="2">
    <name type="scientific">Mytilinidion resinicola</name>
    <dbReference type="NCBI Taxonomy" id="574789"/>
    <lineage>
        <taxon>Eukaryota</taxon>
        <taxon>Fungi</taxon>
        <taxon>Dikarya</taxon>
        <taxon>Ascomycota</taxon>
        <taxon>Pezizomycotina</taxon>
        <taxon>Dothideomycetes</taxon>
        <taxon>Pleosporomycetidae</taxon>
        <taxon>Mytilinidiales</taxon>
        <taxon>Mytilinidiaceae</taxon>
        <taxon>Mytilinidion</taxon>
    </lineage>
</organism>
<evidence type="ECO:0000313" key="4">
    <source>
        <dbReference type="RefSeq" id="XP_033579425.1"/>
    </source>
</evidence>
<feature type="region of interest" description="Disordered" evidence="1">
    <location>
        <begin position="1"/>
        <end position="119"/>
    </location>
</feature>
<reference evidence="2 4" key="1">
    <citation type="journal article" date="2020" name="Stud. Mycol.">
        <title>101 Dothideomycetes genomes: a test case for predicting lifestyles and emergence of pathogens.</title>
        <authorList>
            <person name="Haridas S."/>
            <person name="Albert R."/>
            <person name="Binder M."/>
            <person name="Bloem J."/>
            <person name="Labutti K."/>
            <person name="Salamov A."/>
            <person name="Andreopoulos B."/>
            <person name="Baker S."/>
            <person name="Barry K."/>
            <person name="Bills G."/>
            <person name="Bluhm B."/>
            <person name="Cannon C."/>
            <person name="Castanera R."/>
            <person name="Culley D."/>
            <person name="Daum C."/>
            <person name="Ezra D."/>
            <person name="Gonzalez J."/>
            <person name="Henrissat B."/>
            <person name="Kuo A."/>
            <person name="Liang C."/>
            <person name="Lipzen A."/>
            <person name="Lutzoni F."/>
            <person name="Magnuson J."/>
            <person name="Mondo S."/>
            <person name="Nolan M."/>
            <person name="Ohm R."/>
            <person name="Pangilinan J."/>
            <person name="Park H.-J."/>
            <person name="Ramirez L."/>
            <person name="Alfaro M."/>
            <person name="Sun H."/>
            <person name="Tritt A."/>
            <person name="Yoshinaga Y."/>
            <person name="Zwiers L.-H."/>
            <person name="Turgeon B."/>
            <person name="Goodwin S."/>
            <person name="Spatafora J."/>
            <person name="Crous P."/>
            <person name="Grigoriev I."/>
        </authorList>
    </citation>
    <scope>NUCLEOTIDE SEQUENCE</scope>
    <source>
        <strain evidence="2 4">CBS 304.34</strain>
    </source>
</reference>
<dbReference type="GeneID" id="54454752"/>
<proteinExistence type="predicted"/>
<dbReference type="Proteomes" id="UP000504636">
    <property type="component" value="Unplaced"/>
</dbReference>
<gene>
    <name evidence="2 4" type="ORF">BDZ99DRAFT_267070</name>
</gene>
<reference evidence="4" key="3">
    <citation type="submission" date="2025-04" db="UniProtKB">
        <authorList>
            <consortium name="RefSeq"/>
        </authorList>
    </citation>
    <scope>IDENTIFICATION</scope>
    <source>
        <strain evidence="4">CBS 304.34</strain>
    </source>
</reference>